<gene>
    <name evidence="1" type="ORF">SODALDRAFT_334446</name>
</gene>
<evidence type="ECO:0000313" key="1">
    <source>
        <dbReference type="EMBL" id="ROT37356.1"/>
    </source>
</evidence>
<keyword evidence="2" id="KW-1185">Reference proteome</keyword>
<dbReference type="AlphaFoldDB" id="A0A3N2PSQ4"/>
<sequence>MSHAPCPICKARQREDHRCILALIGEADGGGNSMLLTAPWRTYDTCPALLASTKYLLVLFSSSCRALRKAGHAQFGRQLTQPLPVYDMQSVCFHHIFVSLAARWTRPLTQHHPLPLSLAALGVLQTELYLGLLREHTSHDPHELEKQYAYGVRAVVVGYRRRWGLLP</sequence>
<dbReference type="EMBL" id="ML119057">
    <property type="protein sequence ID" value="ROT37356.1"/>
    <property type="molecule type" value="Genomic_DNA"/>
</dbReference>
<organism evidence="1 2">
    <name type="scientific">Sodiomyces alkalinus (strain CBS 110278 / VKM F-3762 / F11)</name>
    <name type="common">Alkaliphilic filamentous fungus</name>
    <dbReference type="NCBI Taxonomy" id="1314773"/>
    <lineage>
        <taxon>Eukaryota</taxon>
        <taxon>Fungi</taxon>
        <taxon>Dikarya</taxon>
        <taxon>Ascomycota</taxon>
        <taxon>Pezizomycotina</taxon>
        <taxon>Sordariomycetes</taxon>
        <taxon>Hypocreomycetidae</taxon>
        <taxon>Glomerellales</taxon>
        <taxon>Plectosphaerellaceae</taxon>
        <taxon>Sodiomyces</taxon>
    </lineage>
</organism>
<evidence type="ECO:0000313" key="2">
    <source>
        <dbReference type="Proteomes" id="UP000272025"/>
    </source>
</evidence>
<dbReference type="Proteomes" id="UP000272025">
    <property type="component" value="Unassembled WGS sequence"/>
</dbReference>
<dbReference type="RefSeq" id="XP_028465162.1">
    <property type="nucleotide sequence ID" value="XM_028612213.1"/>
</dbReference>
<protein>
    <submittedName>
        <fullName evidence="1">Uncharacterized protein</fullName>
    </submittedName>
</protein>
<proteinExistence type="predicted"/>
<reference evidence="1 2" key="1">
    <citation type="journal article" date="2018" name="Mol. Ecol.">
        <title>The obligate alkalophilic soda-lake fungus Sodiomyces alkalinus has shifted to a protein diet.</title>
        <authorList>
            <person name="Grum-Grzhimaylo A.A."/>
            <person name="Falkoski D.L."/>
            <person name="van den Heuvel J."/>
            <person name="Valero-Jimenez C.A."/>
            <person name="Min B."/>
            <person name="Choi I.G."/>
            <person name="Lipzen A."/>
            <person name="Daum C.G."/>
            <person name="Aanen D.K."/>
            <person name="Tsang A."/>
            <person name="Henrissat B."/>
            <person name="Bilanenko E.N."/>
            <person name="de Vries R.P."/>
            <person name="van Kan J.A.L."/>
            <person name="Grigoriev I.V."/>
            <person name="Debets A.J.M."/>
        </authorList>
    </citation>
    <scope>NUCLEOTIDE SEQUENCE [LARGE SCALE GENOMIC DNA]</scope>
    <source>
        <strain evidence="1 2">F11</strain>
    </source>
</reference>
<dbReference type="GeneID" id="39580691"/>
<name>A0A3N2PSQ4_SODAK</name>
<accession>A0A3N2PSQ4</accession>